<sequence>MLVNGPKDLHEEGLFQERFGGSLGVFYGIDTWGYDKKNKLYPFPEDMTDERLSEMIKKSLEDNHDYVFDFLQKNSKEAELLPDVFY</sequence>
<proteinExistence type="predicted"/>
<name>A0A9D9HGI2_9SPIR</name>
<reference evidence="1" key="2">
    <citation type="journal article" date="2021" name="PeerJ">
        <title>Extensive microbial diversity within the chicken gut microbiome revealed by metagenomics and culture.</title>
        <authorList>
            <person name="Gilroy R."/>
            <person name="Ravi A."/>
            <person name="Getino M."/>
            <person name="Pursley I."/>
            <person name="Horton D.L."/>
            <person name="Alikhan N.F."/>
            <person name="Baker D."/>
            <person name="Gharbi K."/>
            <person name="Hall N."/>
            <person name="Watson M."/>
            <person name="Adriaenssens E.M."/>
            <person name="Foster-Nyarko E."/>
            <person name="Jarju S."/>
            <person name="Secka A."/>
            <person name="Antonio M."/>
            <person name="Oren A."/>
            <person name="Chaudhuri R.R."/>
            <person name="La Ragione R."/>
            <person name="Hildebrand F."/>
            <person name="Pallen M.J."/>
        </authorList>
    </citation>
    <scope>NUCLEOTIDE SEQUENCE</scope>
    <source>
        <strain evidence="1">B3-4054</strain>
    </source>
</reference>
<dbReference type="Proteomes" id="UP000823616">
    <property type="component" value="Unassembled WGS sequence"/>
</dbReference>
<evidence type="ECO:0000313" key="1">
    <source>
        <dbReference type="EMBL" id="MBO8450466.1"/>
    </source>
</evidence>
<organism evidence="1 2">
    <name type="scientific">Candidatus Avitreponema avistercoris</name>
    <dbReference type="NCBI Taxonomy" id="2840705"/>
    <lineage>
        <taxon>Bacteria</taxon>
        <taxon>Pseudomonadati</taxon>
        <taxon>Spirochaetota</taxon>
        <taxon>Spirochaetia</taxon>
        <taxon>Spirochaetales</taxon>
        <taxon>Candidatus Avitreponema</taxon>
    </lineage>
</organism>
<comment type="caution">
    <text evidence="1">The sequence shown here is derived from an EMBL/GenBank/DDBJ whole genome shotgun (WGS) entry which is preliminary data.</text>
</comment>
<gene>
    <name evidence="1" type="ORF">IAA96_05100</name>
</gene>
<accession>A0A9D9HGI2</accession>
<reference evidence="1" key="1">
    <citation type="submission" date="2020-10" db="EMBL/GenBank/DDBJ databases">
        <authorList>
            <person name="Gilroy R."/>
        </authorList>
    </citation>
    <scope>NUCLEOTIDE SEQUENCE</scope>
    <source>
        <strain evidence="1">B3-4054</strain>
    </source>
</reference>
<protein>
    <submittedName>
        <fullName evidence="1">Uncharacterized protein</fullName>
    </submittedName>
</protein>
<evidence type="ECO:0000313" key="2">
    <source>
        <dbReference type="Proteomes" id="UP000823616"/>
    </source>
</evidence>
<dbReference type="AlphaFoldDB" id="A0A9D9HGI2"/>
<dbReference type="EMBL" id="JADIMS010000085">
    <property type="protein sequence ID" value="MBO8450466.1"/>
    <property type="molecule type" value="Genomic_DNA"/>
</dbReference>